<evidence type="ECO:0000313" key="3">
    <source>
        <dbReference type="RefSeq" id="XP_022760139.1"/>
    </source>
</evidence>
<feature type="region of interest" description="Disordered" evidence="1">
    <location>
        <begin position="137"/>
        <end position="191"/>
    </location>
</feature>
<dbReference type="OrthoDB" id="1621429at2759"/>
<dbReference type="GeneID" id="111306585"/>
<sequence>MAVELCAAQTIPRISFSHDFCSSMQQCCLPLLSASMPLNSSCDFEFDVRINNFDQECYYSSADELFSNGKILPLQIKESISPSKQEQKPSLTIPQATNASSKDQNQSSKSFWQFKRSSSLNFISGYKRRFCSSSTLLSRSSSTGSAPKVKPGSVLKDGRGIGNLKQNYPKEKSLPCLQSSTSKHKPPLKKSYTYGSHGNGVTINPILHVPLVDVFCLSSVFLTGKGKK</sequence>
<organism evidence="2 3">
    <name type="scientific">Durio zibethinus</name>
    <name type="common">Durian</name>
    <dbReference type="NCBI Taxonomy" id="66656"/>
    <lineage>
        <taxon>Eukaryota</taxon>
        <taxon>Viridiplantae</taxon>
        <taxon>Streptophyta</taxon>
        <taxon>Embryophyta</taxon>
        <taxon>Tracheophyta</taxon>
        <taxon>Spermatophyta</taxon>
        <taxon>Magnoliopsida</taxon>
        <taxon>eudicotyledons</taxon>
        <taxon>Gunneridae</taxon>
        <taxon>Pentapetalae</taxon>
        <taxon>rosids</taxon>
        <taxon>malvids</taxon>
        <taxon>Malvales</taxon>
        <taxon>Malvaceae</taxon>
        <taxon>Helicteroideae</taxon>
        <taxon>Durio</taxon>
    </lineage>
</organism>
<protein>
    <submittedName>
        <fullName evidence="3">Uncharacterized protein LOC111306585</fullName>
    </submittedName>
</protein>
<dbReference type="PANTHER" id="PTHR36757:SF1">
    <property type="entry name" value="GENOME ASSEMBLY, CHROMOSOME: A04"/>
    <property type="match status" value="1"/>
</dbReference>
<keyword evidence="2" id="KW-1185">Reference proteome</keyword>
<feature type="region of interest" description="Disordered" evidence="1">
    <location>
        <begin position="81"/>
        <end position="108"/>
    </location>
</feature>
<name>A0A6P6A591_DURZI</name>
<gene>
    <name evidence="3" type="primary">LOC111306585</name>
</gene>
<dbReference type="RefSeq" id="XP_022760139.1">
    <property type="nucleotide sequence ID" value="XM_022904404.1"/>
</dbReference>
<dbReference type="KEGG" id="dzi:111306585"/>
<proteinExistence type="predicted"/>
<dbReference type="AlphaFoldDB" id="A0A6P6A591"/>
<dbReference type="PANTHER" id="PTHR36757">
    <property type="entry name" value="BNAANNG22500D PROTEIN"/>
    <property type="match status" value="1"/>
</dbReference>
<accession>A0A6P6A591</accession>
<dbReference type="Proteomes" id="UP000515121">
    <property type="component" value="Unplaced"/>
</dbReference>
<evidence type="ECO:0000313" key="2">
    <source>
        <dbReference type="Proteomes" id="UP000515121"/>
    </source>
</evidence>
<evidence type="ECO:0000256" key="1">
    <source>
        <dbReference type="SAM" id="MobiDB-lite"/>
    </source>
</evidence>
<reference evidence="3" key="1">
    <citation type="submission" date="2025-08" db="UniProtKB">
        <authorList>
            <consortium name="RefSeq"/>
        </authorList>
    </citation>
    <scope>IDENTIFICATION</scope>
    <source>
        <tissue evidence="3">Fruit stalk</tissue>
    </source>
</reference>